<evidence type="ECO:0000313" key="3">
    <source>
        <dbReference type="Proteomes" id="UP000636811"/>
    </source>
</evidence>
<keyword evidence="3" id="KW-1185">Reference proteome</keyword>
<dbReference type="Pfam" id="PF13304">
    <property type="entry name" value="AAA_21"/>
    <property type="match status" value="1"/>
</dbReference>
<feature type="domain" description="ATPase AAA-type core" evidence="1">
    <location>
        <begin position="40"/>
        <end position="329"/>
    </location>
</feature>
<dbReference type="EMBL" id="JADOBI010000006">
    <property type="protein sequence ID" value="MBF7980865.1"/>
    <property type="molecule type" value="Genomic_DNA"/>
</dbReference>
<proteinExistence type="predicted"/>
<dbReference type="InterPro" id="IPR003959">
    <property type="entry name" value="ATPase_AAA_core"/>
</dbReference>
<dbReference type="SUPFAM" id="SSF52540">
    <property type="entry name" value="P-loop containing nucleoside triphosphate hydrolases"/>
    <property type="match status" value="1"/>
</dbReference>
<dbReference type="InterPro" id="IPR027417">
    <property type="entry name" value="P-loop_NTPase"/>
</dbReference>
<dbReference type="RefSeq" id="WP_195814929.1">
    <property type="nucleotide sequence ID" value="NZ_JADOBI010000006.1"/>
</dbReference>
<dbReference type="CDD" id="cd00267">
    <property type="entry name" value="ABC_ATPase"/>
    <property type="match status" value="2"/>
</dbReference>
<accession>A0ABS0E9V6</accession>
<dbReference type="Proteomes" id="UP000636811">
    <property type="component" value="Unassembled WGS sequence"/>
</dbReference>
<dbReference type="PANTHER" id="PTHR43581">
    <property type="entry name" value="ATP/GTP PHOSPHATASE"/>
    <property type="match status" value="1"/>
</dbReference>
<sequence>MRQPYRLESITLRDVGVFENTHFDFPPIKSAEADAEKAEIHIFTGPNGCGKSTLLYALAAVFEGRMSDELLILKRFRSDNSRVEFSFNNDEGSYHGRLIDQEFIHSDTLEAWVGSNHKEINDYQKKAILPFDKLFTTTKFAVFSYSGQTTLSEKFDNFSYTEIRESPFKNALSFSSTVRPKTISNWIAINRSNAALAMQDGEWEEKNKYDFSLSRITDFIKSICDLEIVFRLVRKPRSISLDINSETVPLNVLPDGMKSIIAWVADLALRLEDIPWEEDCDIFSQPIILFLDEVDIHLHPKWQRRILPAIQKLLPNAQVFVSTHSPFVVGSVEDAWVYRLPDPQRLVCRDPHISEVITPTESAGGKSYQVILEEVFGVEEQFDVETEELLEQLQLARNGYLAGTQDDSELKKTVELLLAKNSEELEGIVQMEMRQVARRKPKGN</sequence>
<evidence type="ECO:0000259" key="1">
    <source>
        <dbReference type="Pfam" id="PF13304"/>
    </source>
</evidence>
<organism evidence="2 3">
    <name type="scientific">Rahnella laticis</name>
    <dbReference type="NCBI Taxonomy" id="2787622"/>
    <lineage>
        <taxon>Bacteria</taxon>
        <taxon>Pseudomonadati</taxon>
        <taxon>Pseudomonadota</taxon>
        <taxon>Gammaproteobacteria</taxon>
        <taxon>Enterobacterales</taxon>
        <taxon>Yersiniaceae</taxon>
        <taxon>Rahnella</taxon>
    </lineage>
</organism>
<dbReference type="PANTHER" id="PTHR43581:SF2">
    <property type="entry name" value="EXCINUCLEASE ATPASE SUBUNIT"/>
    <property type="match status" value="1"/>
</dbReference>
<reference evidence="2 3" key="1">
    <citation type="submission" date="2020-11" db="EMBL/GenBank/DDBJ databases">
        <title>Taxonomic investigation of Rahnella strains.</title>
        <authorList>
            <person name="Lee S.D."/>
        </authorList>
    </citation>
    <scope>NUCLEOTIDE SEQUENCE [LARGE SCALE GENOMIC DNA]</scope>
    <source>
        <strain evidence="2 3">SAP-17</strain>
    </source>
</reference>
<comment type="caution">
    <text evidence="2">The sequence shown here is derived from an EMBL/GenBank/DDBJ whole genome shotgun (WGS) entry which is preliminary data.</text>
</comment>
<gene>
    <name evidence="2" type="ORF">IV433_15735</name>
</gene>
<dbReference type="Gene3D" id="3.40.50.300">
    <property type="entry name" value="P-loop containing nucleotide triphosphate hydrolases"/>
    <property type="match status" value="1"/>
</dbReference>
<name>A0ABS0E9V6_9GAMM</name>
<protein>
    <submittedName>
        <fullName evidence="2">AAA family ATPase</fullName>
    </submittedName>
</protein>
<evidence type="ECO:0000313" key="2">
    <source>
        <dbReference type="EMBL" id="MBF7980865.1"/>
    </source>
</evidence>
<dbReference type="InterPro" id="IPR051396">
    <property type="entry name" value="Bact_Antivir_Def_Nuclease"/>
</dbReference>